<evidence type="ECO:0000256" key="10">
    <source>
        <dbReference type="ARBA" id="ARBA00047984"/>
    </source>
</evidence>
<evidence type="ECO:0000256" key="1">
    <source>
        <dbReference type="ARBA" id="ARBA00004496"/>
    </source>
</evidence>
<dbReference type="PANTHER" id="PTHR45418">
    <property type="entry name" value="CANCER/TESTIS ANTIGEN 55"/>
    <property type="match status" value="1"/>
</dbReference>
<dbReference type="InterPro" id="IPR049080">
    <property type="entry name" value="MOV-10-like_beta-barrel"/>
</dbReference>
<dbReference type="Gene3D" id="3.40.50.300">
    <property type="entry name" value="P-loop containing nucleotide triphosphate hydrolases"/>
    <property type="match status" value="3"/>
</dbReference>
<proteinExistence type="inferred from homology"/>
<evidence type="ECO:0000313" key="14">
    <source>
        <dbReference type="EMBL" id="KAJ9185890.1"/>
    </source>
</evidence>
<keyword evidence="15" id="KW-1185">Reference proteome</keyword>
<feature type="domain" description="DNA2/NAM7 helicase-like C-terminal" evidence="12">
    <location>
        <begin position="601"/>
        <end position="804"/>
    </location>
</feature>
<keyword evidence="8" id="KW-0067">ATP-binding</keyword>
<dbReference type="InterPro" id="IPR026122">
    <property type="entry name" value="MOV-10/SDE3_DEXXQ/H-box"/>
</dbReference>
<evidence type="ECO:0000256" key="2">
    <source>
        <dbReference type="ARBA" id="ARBA00005601"/>
    </source>
</evidence>
<dbReference type="EMBL" id="JARPOI010000003">
    <property type="protein sequence ID" value="KAJ9185890.1"/>
    <property type="molecule type" value="Genomic_DNA"/>
</dbReference>
<accession>A0ABQ9N3T0</accession>
<dbReference type="CDD" id="cd18808">
    <property type="entry name" value="SF1_C_Upf1"/>
    <property type="match status" value="1"/>
</dbReference>
<dbReference type="InterPro" id="IPR041679">
    <property type="entry name" value="DNA2/NAM7-like_C"/>
</dbReference>
<evidence type="ECO:0000256" key="3">
    <source>
        <dbReference type="ARBA" id="ARBA00012552"/>
    </source>
</evidence>
<dbReference type="PANTHER" id="PTHR45418:SF1">
    <property type="entry name" value="CANCER_TESTIS ANTIGEN 55"/>
    <property type="match status" value="1"/>
</dbReference>
<dbReference type="InterPro" id="IPR041677">
    <property type="entry name" value="DNA2/NAM7_AAA_11"/>
</dbReference>
<dbReference type="InterPro" id="IPR027417">
    <property type="entry name" value="P-loop_NTPase"/>
</dbReference>
<evidence type="ECO:0000256" key="6">
    <source>
        <dbReference type="ARBA" id="ARBA00022801"/>
    </source>
</evidence>
<keyword evidence="6" id="KW-0378">Hydrolase</keyword>
<gene>
    <name evidence="14" type="ORF">P3X46_005470</name>
</gene>
<feature type="domain" description="DNA2/NAM7 helicase helicase" evidence="11">
    <location>
        <begin position="522"/>
        <end position="592"/>
    </location>
</feature>
<dbReference type="SUPFAM" id="SSF52540">
    <property type="entry name" value="P-loop containing nucleoside triphosphate hydrolases"/>
    <property type="match status" value="1"/>
</dbReference>
<dbReference type="Gene3D" id="2.40.30.270">
    <property type="match status" value="1"/>
</dbReference>
<keyword evidence="4" id="KW-0963">Cytoplasm</keyword>
<comment type="catalytic activity">
    <reaction evidence="10">
        <text>ATP + H2O = ADP + phosphate + H(+)</text>
        <dbReference type="Rhea" id="RHEA:13065"/>
        <dbReference type="ChEBI" id="CHEBI:15377"/>
        <dbReference type="ChEBI" id="CHEBI:15378"/>
        <dbReference type="ChEBI" id="CHEBI:30616"/>
        <dbReference type="ChEBI" id="CHEBI:43474"/>
        <dbReference type="ChEBI" id="CHEBI:456216"/>
        <dbReference type="EC" id="3.6.4.13"/>
    </reaction>
</comment>
<keyword evidence="9" id="KW-0943">RNA-mediated gene silencing</keyword>
<evidence type="ECO:0000256" key="8">
    <source>
        <dbReference type="ARBA" id="ARBA00022840"/>
    </source>
</evidence>
<dbReference type="Proteomes" id="UP001174677">
    <property type="component" value="Chromosome 3"/>
</dbReference>
<evidence type="ECO:0000256" key="7">
    <source>
        <dbReference type="ARBA" id="ARBA00022806"/>
    </source>
</evidence>
<evidence type="ECO:0000313" key="15">
    <source>
        <dbReference type="Proteomes" id="UP001174677"/>
    </source>
</evidence>
<protein>
    <recommendedName>
        <fullName evidence="3">RNA helicase</fullName>
        <ecNumber evidence="3">3.6.4.13</ecNumber>
    </recommendedName>
</protein>
<dbReference type="Pfam" id="PF13086">
    <property type="entry name" value="AAA_11"/>
    <property type="match status" value="2"/>
</dbReference>
<comment type="caution">
    <text evidence="14">The sequence shown here is derived from an EMBL/GenBank/DDBJ whole genome shotgun (WGS) entry which is preliminary data.</text>
</comment>
<keyword evidence="7" id="KW-0347">Helicase</keyword>
<dbReference type="InterPro" id="IPR047187">
    <property type="entry name" value="SF1_C_Upf1"/>
</dbReference>
<dbReference type="CDD" id="cd18038">
    <property type="entry name" value="DEXXQc_Helz-like"/>
    <property type="match status" value="1"/>
</dbReference>
<feature type="domain" description="Helicase MOV-10-like beta-barrel" evidence="13">
    <location>
        <begin position="273"/>
        <end position="356"/>
    </location>
</feature>
<organism evidence="14 15">
    <name type="scientific">Hevea brasiliensis</name>
    <name type="common">Para rubber tree</name>
    <name type="synonym">Siphonia brasiliensis</name>
    <dbReference type="NCBI Taxonomy" id="3981"/>
    <lineage>
        <taxon>Eukaryota</taxon>
        <taxon>Viridiplantae</taxon>
        <taxon>Streptophyta</taxon>
        <taxon>Embryophyta</taxon>
        <taxon>Tracheophyta</taxon>
        <taxon>Spermatophyta</taxon>
        <taxon>Magnoliopsida</taxon>
        <taxon>eudicotyledons</taxon>
        <taxon>Gunneridae</taxon>
        <taxon>Pentapetalae</taxon>
        <taxon>rosids</taxon>
        <taxon>fabids</taxon>
        <taxon>Malpighiales</taxon>
        <taxon>Euphorbiaceae</taxon>
        <taxon>Crotonoideae</taxon>
        <taxon>Micrandreae</taxon>
        <taxon>Hevea</taxon>
    </lineage>
</organism>
<comment type="similarity">
    <text evidence="2">Belongs to the DNA2/NAM7 helicase family. SDE3 subfamily.</text>
</comment>
<feature type="domain" description="DNA2/NAM7 helicase helicase" evidence="11">
    <location>
        <begin position="404"/>
        <end position="492"/>
    </location>
</feature>
<name>A0ABQ9N3T0_HEVBR</name>
<sequence length="877" mass="99344">MMGTVKKDNWDDEYSIIGDKGEIGFIDFEDDKSICNYDPDEEGSVVISVPFPFVRGKPQSIIVGETSKYSITIANTASDPVELWGVRIFCSNPADSFTLSLLEPPSANSKVENVRGFLESYSIEDRVLQPHQTLTIWLSCKPKEMGLYTSVLHFDVGDDRIERVVFLLAEDKVSQSLASNRPYSRTPRRKQFVMDEYAFSSRPAKSHPVKAMVRGIKFKLPEFPIPRDARELLENKRVPDVLMEGLNRKNYASFFSALLIMEELHLEKEMRCHDMEFIGMRRKGAQLLALEVPGLAERRPSLVHGDYVFVKLASSTTANTVHKGCIYRVEADEVLLRFTKDLHACHQNGNLYNVRFAYNRVNIRRLYQAVEAAENLEPDLLFPSQSTRRRLITTARFVPFTSSLNAEQMHSVQMILGCEGAPPYVIYGPPGTGKTMTLVEAVLQVYATRKDGRILVCAASNSAADHILEKVISHEVAKVKENELFRLNASSRPYEDLQPDHIRFCYSVDSIFKCPPLDALIKYRIVISTYTCSLLLHAEGIGRGHFSHIFLDESGQASEPESMVPISSFCQRNTVVVLAGDPKQLGPVVYSKDAEAFGLGKSYLQRLFECEFYQNEDEGFVTKLVRNYRCHPTILHLPSKLFYKGELLACKEDTSSSLSSDMALLPSKEFPVLFVGIQGCDEREGNNPSWFNRIEASKVVEIIRKLRESTDINETDIGVITPYRQQVQKIKKALETWEMLDVKVGSVEQFQGQEREVIIVSCVRSTVKHNNFDRTYCLGFLSNPKRFNVSITRARSLLIIVGNPHIINKDPYWEELLWYCVDNNSYKGCPLPERPIPGRGLNCETGDSYVSTSRSRDIVPETLRAVTNEAECLDGWK</sequence>
<evidence type="ECO:0000256" key="5">
    <source>
        <dbReference type="ARBA" id="ARBA00022741"/>
    </source>
</evidence>
<evidence type="ECO:0000259" key="13">
    <source>
        <dbReference type="Pfam" id="PF21634"/>
    </source>
</evidence>
<evidence type="ECO:0000259" key="12">
    <source>
        <dbReference type="Pfam" id="PF13087"/>
    </source>
</evidence>
<comment type="subcellular location">
    <subcellularLocation>
        <location evidence="1">Cytoplasm</location>
    </subcellularLocation>
</comment>
<evidence type="ECO:0000256" key="4">
    <source>
        <dbReference type="ARBA" id="ARBA00022490"/>
    </source>
</evidence>
<evidence type="ECO:0000259" key="11">
    <source>
        <dbReference type="Pfam" id="PF13086"/>
    </source>
</evidence>
<reference evidence="14" key="1">
    <citation type="journal article" date="2023" name="Plant Biotechnol. J.">
        <title>Chromosome-level wild Hevea brasiliensis genome provides new tools for genomic-assisted breeding and valuable loci to elevate rubber yield.</title>
        <authorList>
            <person name="Cheng H."/>
            <person name="Song X."/>
            <person name="Hu Y."/>
            <person name="Wu T."/>
            <person name="Yang Q."/>
            <person name="An Z."/>
            <person name="Feng S."/>
            <person name="Deng Z."/>
            <person name="Wu W."/>
            <person name="Zeng X."/>
            <person name="Tu M."/>
            <person name="Wang X."/>
            <person name="Huang H."/>
        </authorList>
    </citation>
    <scope>NUCLEOTIDE SEQUENCE</scope>
    <source>
        <strain evidence="14">MT/VB/25A 57/8</strain>
    </source>
</reference>
<dbReference type="Pfam" id="PF21634">
    <property type="entry name" value="MOV-10_beta-barrel"/>
    <property type="match status" value="1"/>
</dbReference>
<dbReference type="Pfam" id="PF13087">
    <property type="entry name" value="AAA_12"/>
    <property type="match status" value="1"/>
</dbReference>
<keyword evidence="5" id="KW-0547">Nucleotide-binding</keyword>
<evidence type="ECO:0000256" key="9">
    <source>
        <dbReference type="ARBA" id="ARBA00023158"/>
    </source>
</evidence>
<dbReference type="EC" id="3.6.4.13" evidence="3"/>